<accession>A0A2A4AL52</accession>
<comment type="caution">
    <text evidence="1">The sequence shown here is derived from an EMBL/GenBank/DDBJ whole genome shotgun (WGS) entry which is preliminary data.</text>
</comment>
<sequence length="59" mass="7153">MTVPGERAQNEQPMSVEEFEALKKAHFFMEEYMKRLDEAHKRSWWEKVLGVFGIRRIVR</sequence>
<gene>
    <name evidence="1" type="ORF">COM45_06605</name>
</gene>
<name>A0A2A4AL52_9CORY</name>
<dbReference type="EMBL" id="NWBP01000022">
    <property type="protein sequence ID" value="PCC82838.1"/>
    <property type="molecule type" value="Genomic_DNA"/>
</dbReference>
<evidence type="ECO:0000313" key="1">
    <source>
        <dbReference type="EMBL" id="PCC82838.1"/>
    </source>
</evidence>
<reference evidence="1 2" key="1">
    <citation type="submission" date="2017-09" db="EMBL/GenBank/DDBJ databases">
        <title>Draft Genome Sequence of Corynebacterium accolens AH4003.</title>
        <authorList>
            <person name="Chen Y."/>
            <person name="Oosthuysen W.F."/>
            <person name="Kelley S."/>
            <person name="Horswill A."/>
        </authorList>
    </citation>
    <scope>NUCLEOTIDE SEQUENCE [LARGE SCALE GENOMIC DNA]</scope>
    <source>
        <strain evidence="1 2">AH4003</strain>
    </source>
</reference>
<proteinExistence type="predicted"/>
<evidence type="ECO:0000313" key="2">
    <source>
        <dbReference type="Proteomes" id="UP000218690"/>
    </source>
</evidence>
<dbReference type="AlphaFoldDB" id="A0A2A4AL52"/>
<protein>
    <submittedName>
        <fullName evidence="1">Uncharacterized protein</fullName>
    </submittedName>
</protein>
<organism evidence="1 2">
    <name type="scientific">Corynebacterium accolens</name>
    <dbReference type="NCBI Taxonomy" id="38284"/>
    <lineage>
        <taxon>Bacteria</taxon>
        <taxon>Bacillati</taxon>
        <taxon>Actinomycetota</taxon>
        <taxon>Actinomycetes</taxon>
        <taxon>Mycobacteriales</taxon>
        <taxon>Corynebacteriaceae</taxon>
        <taxon>Corynebacterium</taxon>
    </lineage>
</organism>
<dbReference type="Proteomes" id="UP000218690">
    <property type="component" value="Unassembled WGS sequence"/>
</dbReference>